<name>A0AAF0BHP5_9ENTE</name>
<dbReference type="SMART" id="SM01061">
    <property type="entry name" value="CAT_RBD"/>
    <property type="match status" value="1"/>
</dbReference>
<evidence type="ECO:0000313" key="3">
    <source>
        <dbReference type="EMBL" id="WCG23167.1"/>
    </source>
</evidence>
<evidence type="ECO:0000313" key="4">
    <source>
        <dbReference type="Proteomes" id="UP001179600"/>
    </source>
</evidence>
<dbReference type="InterPro" id="IPR011608">
    <property type="entry name" value="PRD"/>
</dbReference>
<keyword evidence="1" id="KW-0677">Repeat</keyword>
<dbReference type="InterPro" id="IPR036650">
    <property type="entry name" value="CAT_RNA-bd_dom_sf"/>
</dbReference>
<dbReference type="PANTHER" id="PTHR30185">
    <property type="entry name" value="CRYPTIC BETA-GLUCOSIDE BGL OPERON ANTITERMINATOR"/>
    <property type="match status" value="1"/>
</dbReference>
<dbReference type="GO" id="GO:0003723">
    <property type="term" value="F:RNA binding"/>
    <property type="evidence" value="ECO:0007669"/>
    <property type="project" value="InterPro"/>
</dbReference>
<evidence type="ECO:0000259" key="2">
    <source>
        <dbReference type="PROSITE" id="PS51372"/>
    </source>
</evidence>
<gene>
    <name evidence="3" type="ORF">PML95_02700</name>
</gene>
<dbReference type="InterPro" id="IPR004341">
    <property type="entry name" value="CAT_RNA-bd_dom"/>
</dbReference>
<dbReference type="NCBIfam" id="NF046042">
    <property type="entry name" value="LicT"/>
    <property type="match status" value="1"/>
</dbReference>
<dbReference type="InterPro" id="IPR036634">
    <property type="entry name" value="PRD_sf"/>
</dbReference>
<dbReference type="EMBL" id="CP116507">
    <property type="protein sequence ID" value="WCG23167.1"/>
    <property type="molecule type" value="Genomic_DNA"/>
</dbReference>
<proteinExistence type="predicted"/>
<dbReference type="Gene3D" id="2.30.24.10">
    <property type="entry name" value="CAT RNA-binding domain"/>
    <property type="match status" value="1"/>
</dbReference>
<feature type="domain" description="PRD" evidence="2">
    <location>
        <begin position="172"/>
        <end position="282"/>
    </location>
</feature>
<reference evidence="3" key="1">
    <citation type="submission" date="2023-01" db="EMBL/GenBank/DDBJ databases">
        <title>Oxazolidinone resistance genes in florfenicol resistant enterococci from beef cattle and veal calves at slaughter.</title>
        <authorList>
            <person name="Biggel M."/>
        </authorList>
    </citation>
    <scope>NUCLEOTIDE SEQUENCE</scope>
    <source>
        <strain evidence="3">K204-1</strain>
    </source>
</reference>
<dbReference type="Pfam" id="PF03123">
    <property type="entry name" value="CAT_RBD"/>
    <property type="match status" value="1"/>
</dbReference>
<dbReference type="RefSeq" id="WP_202585096.1">
    <property type="nucleotide sequence ID" value="NZ_BKBT01000006.1"/>
</dbReference>
<evidence type="ECO:0000256" key="1">
    <source>
        <dbReference type="ARBA" id="ARBA00022737"/>
    </source>
</evidence>
<feature type="domain" description="PRD" evidence="2">
    <location>
        <begin position="66"/>
        <end position="171"/>
    </location>
</feature>
<dbReference type="PROSITE" id="PS51372">
    <property type="entry name" value="PRD_2"/>
    <property type="match status" value="2"/>
</dbReference>
<organism evidence="3 4">
    <name type="scientific">Vagococcus lutrae</name>
    <dbReference type="NCBI Taxonomy" id="81947"/>
    <lineage>
        <taxon>Bacteria</taxon>
        <taxon>Bacillati</taxon>
        <taxon>Bacillota</taxon>
        <taxon>Bacilli</taxon>
        <taxon>Lactobacillales</taxon>
        <taxon>Enterococcaceae</taxon>
        <taxon>Vagococcus</taxon>
    </lineage>
</organism>
<sequence length="288" mass="33683">MYVINKILNNNVVISVDEQKREIIVMGRGIAFGKKSGDNVEKQAIDKVFVLSNEDNVSEIASFLHQVDEHILDISKELLMEAERQFDFAYTDKTYLTLIDHLNYAVLRKQKGITIPNPLLLDIKKFYPKEFALALQGLEWIEQRMSVHFNEDEAGFIALHLVTNNLNTDNVQTTIRATELVRDILTIIRRFFGLDFDEQSLSYTRMVTHIQYFVQRILADKTYQEEDVFLYELVQAKYPRAYQCSSRVKDYLQQKEGIIVENAEMIYLVIHINRVVDETMKEQSERSQ</sequence>
<dbReference type="GO" id="GO:0006355">
    <property type="term" value="P:regulation of DNA-templated transcription"/>
    <property type="evidence" value="ECO:0007669"/>
    <property type="project" value="InterPro"/>
</dbReference>
<dbReference type="SUPFAM" id="SSF50151">
    <property type="entry name" value="SacY-like RNA-binding domain"/>
    <property type="match status" value="1"/>
</dbReference>
<dbReference type="SUPFAM" id="SSF63520">
    <property type="entry name" value="PTS-regulatory domain, PRD"/>
    <property type="match status" value="2"/>
</dbReference>
<dbReference type="Pfam" id="PF00874">
    <property type="entry name" value="PRD"/>
    <property type="match status" value="2"/>
</dbReference>
<dbReference type="AlphaFoldDB" id="A0AAF0BHP5"/>
<protein>
    <submittedName>
        <fullName evidence="3">PRD domain-containing protein</fullName>
    </submittedName>
</protein>
<dbReference type="Gene3D" id="1.10.1790.10">
    <property type="entry name" value="PRD domain"/>
    <property type="match status" value="2"/>
</dbReference>
<dbReference type="InterPro" id="IPR050661">
    <property type="entry name" value="BglG_antiterminators"/>
</dbReference>
<dbReference type="Proteomes" id="UP001179600">
    <property type="component" value="Chromosome"/>
</dbReference>
<accession>A0AAF0BHP5</accession>
<dbReference type="PANTHER" id="PTHR30185:SF15">
    <property type="entry name" value="CRYPTIC BETA-GLUCOSIDE BGL OPERON ANTITERMINATOR"/>
    <property type="match status" value="1"/>
</dbReference>